<accession>A0A3M2JG99</accession>
<keyword evidence="3" id="KW-1185">Reference proteome</keyword>
<dbReference type="Proteomes" id="UP000269289">
    <property type="component" value="Unassembled WGS sequence"/>
</dbReference>
<gene>
    <name evidence="2" type="ORF">EBM89_10830</name>
</gene>
<name>A0A3M2JG99_9CELL</name>
<reference evidence="2 3" key="1">
    <citation type="submission" date="2018-10" db="EMBL/GenBank/DDBJ databases">
        <title>Isolation, diversity and antifungal activity of actinobacteria from wheat.</title>
        <authorList>
            <person name="Han C."/>
        </authorList>
    </citation>
    <scope>NUCLEOTIDE SEQUENCE [LARGE SCALE GENOMIC DNA]</scope>
    <source>
        <strain evidence="2 3">NEAU-YY56</strain>
    </source>
</reference>
<organism evidence="2 3">
    <name type="scientific">Cellulomonas triticagri</name>
    <dbReference type="NCBI Taxonomy" id="2483352"/>
    <lineage>
        <taxon>Bacteria</taxon>
        <taxon>Bacillati</taxon>
        <taxon>Actinomycetota</taxon>
        <taxon>Actinomycetes</taxon>
        <taxon>Micrococcales</taxon>
        <taxon>Cellulomonadaceae</taxon>
        <taxon>Cellulomonas</taxon>
    </lineage>
</organism>
<evidence type="ECO:0000313" key="3">
    <source>
        <dbReference type="Proteomes" id="UP000269289"/>
    </source>
</evidence>
<sequence length="87" mass="8927">PRLLAALAADPDADAALARTPDGRLQPLLGAYRRSAVGARLAAVRPGDRVRSVTDGLTVVPVPVSAHEGLDVDDPADLDQARAHAAS</sequence>
<comment type="caution">
    <text evidence="2">The sequence shown here is derived from an EMBL/GenBank/DDBJ whole genome shotgun (WGS) entry which is preliminary data.</text>
</comment>
<feature type="non-terminal residue" evidence="2">
    <location>
        <position position="1"/>
    </location>
</feature>
<protein>
    <submittedName>
        <fullName evidence="2">Molybdenum cofactor guanylyltransferase</fullName>
    </submittedName>
</protein>
<evidence type="ECO:0000313" key="2">
    <source>
        <dbReference type="EMBL" id="RMI09348.1"/>
    </source>
</evidence>
<dbReference type="AlphaFoldDB" id="A0A3M2JG99"/>
<keyword evidence="2" id="KW-0808">Transferase</keyword>
<proteinExistence type="predicted"/>
<dbReference type="Gene3D" id="3.90.550.10">
    <property type="entry name" value="Spore Coat Polysaccharide Biosynthesis Protein SpsA, Chain A"/>
    <property type="match status" value="1"/>
</dbReference>
<keyword evidence="2" id="KW-0548">Nucleotidyltransferase</keyword>
<dbReference type="EMBL" id="RFFI01000052">
    <property type="protein sequence ID" value="RMI09348.1"/>
    <property type="molecule type" value="Genomic_DNA"/>
</dbReference>
<evidence type="ECO:0000256" key="1">
    <source>
        <dbReference type="SAM" id="MobiDB-lite"/>
    </source>
</evidence>
<dbReference type="GO" id="GO:0016779">
    <property type="term" value="F:nucleotidyltransferase activity"/>
    <property type="evidence" value="ECO:0007669"/>
    <property type="project" value="UniProtKB-KW"/>
</dbReference>
<dbReference type="InterPro" id="IPR029044">
    <property type="entry name" value="Nucleotide-diphossugar_trans"/>
</dbReference>
<feature type="region of interest" description="Disordered" evidence="1">
    <location>
        <begin position="68"/>
        <end position="87"/>
    </location>
</feature>